<proteinExistence type="predicted"/>
<organism evidence="2 3">
    <name type="scientific">Parachaetomium inaequale</name>
    <dbReference type="NCBI Taxonomy" id="2588326"/>
    <lineage>
        <taxon>Eukaryota</taxon>
        <taxon>Fungi</taxon>
        <taxon>Dikarya</taxon>
        <taxon>Ascomycota</taxon>
        <taxon>Pezizomycotina</taxon>
        <taxon>Sordariomycetes</taxon>
        <taxon>Sordariomycetidae</taxon>
        <taxon>Sordariales</taxon>
        <taxon>Chaetomiaceae</taxon>
        <taxon>Parachaetomium</taxon>
    </lineage>
</organism>
<keyword evidence="3" id="KW-1185">Reference proteome</keyword>
<feature type="region of interest" description="Disordered" evidence="1">
    <location>
        <begin position="120"/>
        <end position="174"/>
    </location>
</feature>
<evidence type="ECO:0000313" key="3">
    <source>
        <dbReference type="Proteomes" id="UP001303115"/>
    </source>
</evidence>
<sequence length="200" mass="21955">MLDQIRLWMTANPALSDRLVQRHMYELIDLVHDIVEPPSSHSRQENPPFSILEIRDRQRIVVRAIEEFKLENHIDFDDYGIPLIPQPDGGHLTNGISGDHDGYLTNGVLGGQLPDGINGDHDGYLTNGAPGGHLSNGINGNHDSQLANGARGQGVQRQRSHDDSAAGDDGTAAGNDILGADELHQLDNWFTSLRLDRYQG</sequence>
<evidence type="ECO:0000313" key="2">
    <source>
        <dbReference type="EMBL" id="KAK4034408.1"/>
    </source>
</evidence>
<evidence type="ECO:0000256" key="1">
    <source>
        <dbReference type="SAM" id="MobiDB-lite"/>
    </source>
</evidence>
<dbReference type="EMBL" id="MU854481">
    <property type="protein sequence ID" value="KAK4034408.1"/>
    <property type="molecule type" value="Genomic_DNA"/>
</dbReference>
<gene>
    <name evidence="2" type="ORF">C8A01DRAFT_39134</name>
</gene>
<accession>A0AAN6SP52</accession>
<comment type="caution">
    <text evidence="2">The sequence shown here is derived from an EMBL/GenBank/DDBJ whole genome shotgun (WGS) entry which is preliminary data.</text>
</comment>
<feature type="compositionally biased region" description="Polar residues" evidence="1">
    <location>
        <begin position="136"/>
        <end position="147"/>
    </location>
</feature>
<dbReference type="AlphaFoldDB" id="A0AAN6SP52"/>
<dbReference type="Proteomes" id="UP001303115">
    <property type="component" value="Unassembled WGS sequence"/>
</dbReference>
<name>A0AAN6SP52_9PEZI</name>
<reference evidence="3" key="1">
    <citation type="journal article" date="2023" name="Mol. Phylogenet. Evol.">
        <title>Genome-scale phylogeny and comparative genomics of the fungal order Sordariales.</title>
        <authorList>
            <person name="Hensen N."/>
            <person name="Bonometti L."/>
            <person name="Westerberg I."/>
            <person name="Brannstrom I.O."/>
            <person name="Guillou S."/>
            <person name="Cros-Aarteil S."/>
            <person name="Calhoun S."/>
            <person name="Haridas S."/>
            <person name="Kuo A."/>
            <person name="Mondo S."/>
            <person name="Pangilinan J."/>
            <person name="Riley R."/>
            <person name="LaButti K."/>
            <person name="Andreopoulos B."/>
            <person name="Lipzen A."/>
            <person name="Chen C."/>
            <person name="Yan M."/>
            <person name="Daum C."/>
            <person name="Ng V."/>
            <person name="Clum A."/>
            <person name="Steindorff A."/>
            <person name="Ohm R.A."/>
            <person name="Martin F."/>
            <person name="Silar P."/>
            <person name="Natvig D.O."/>
            <person name="Lalanne C."/>
            <person name="Gautier V."/>
            <person name="Ament-Velasquez S.L."/>
            <person name="Kruys A."/>
            <person name="Hutchinson M.I."/>
            <person name="Powell A.J."/>
            <person name="Barry K."/>
            <person name="Miller A.N."/>
            <person name="Grigoriev I.V."/>
            <person name="Debuchy R."/>
            <person name="Gladieux P."/>
            <person name="Hiltunen Thoren M."/>
            <person name="Johannesson H."/>
        </authorList>
    </citation>
    <scope>NUCLEOTIDE SEQUENCE [LARGE SCALE GENOMIC DNA]</scope>
    <source>
        <strain evidence="3">CBS 284.82</strain>
    </source>
</reference>
<protein>
    <submittedName>
        <fullName evidence="2">Uncharacterized protein</fullName>
    </submittedName>
</protein>